<evidence type="ECO:0000259" key="11">
    <source>
        <dbReference type="PROSITE" id="PS50994"/>
    </source>
</evidence>
<dbReference type="PANTHER" id="PTHR42648">
    <property type="entry name" value="TRANSPOSASE, PUTATIVE-RELATED"/>
    <property type="match status" value="1"/>
</dbReference>
<keyword evidence="3" id="KW-0255">Endonuclease</keyword>
<keyword evidence="2" id="KW-0479">Metal-binding</keyword>
<comment type="caution">
    <text evidence="12">The sequence shown here is derived from an EMBL/GenBank/DDBJ whole genome shotgun (WGS) entry which is preliminary data.</text>
</comment>
<dbReference type="SUPFAM" id="SSF56672">
    <property type="entry name" value="DNA/RNA polymerases"/>
    <property type="match status" value="1"/>
</dbReference>
<dbReference type="PANTHER" id="PTHR42648:SF11">
    <property type="entry name" value="TRANSPOSON TY4-P GAG-POL POLYPROTEIN"/>
    <property type="match status" value="1"/>
</dbReference>
<evidence type="ECO:0000313" key="12">
    <source>
        <dbReference type="EMBL" id="KMQ89119.1"/>
    </source>
</evidence>
<sequence length="547" mass="62659">MSKHSMLESSKVPEKARIQCEACELAKLRGRTFKTNTKKAEYQPGELIHTDVSGPFPTASYSGKRWFILFKDESTGFRMMFFMRHKNEALEAFKKFVALVENKLERRVKVLRSNNGLEYENSEFLSYLESKGIEPTAPYTPEQNGREERDNQTIDDSARAILVAKDLDERLWAEAVQIAIYLLNRTPTKQCPSSTPYEKWSGKKISMSHIRTFGSVAYVHVPKIKRTKWTPKARKMILIGYEGESTNYRLMEPNNPKKVIVSANVKFHQETKCEIELEETSKLQIVQEENEEESVDTEVEQDVVVEENTAVNGRRYELRNREVLRQPDRFEANLIEFEEPSTYADAMASKEAAEENTVVKLERSLYGLKQSPRQWNKQFQEFLTRFEFKASNADRCVYRGFIDNEIVLLALYVDDGLVLAKSQAAIHTVLKVLKSEFEVTIGSGAYFLGLEIKRDSSAGTIMISQEQYIKRMLEKFGMTDAKPISTPVEANKHLKFLSEDQVDASMQVVPYRQVVGSLMFAACVSRPDIMFAVANVSKFLTNPSTEH</sequence>
<protein>
    <submittedName>
        <fullName evidence="12">Retrotransposon unclassified</fullName>
    </submittedName>
</protein>
<keyword evidence="5" id="KW-0460">Magnesium</keyword>
<dbReference type="STRING" id="67767.A0A0J7KFU2"/>
<dbReference type="InterPro" id="IPR013103">
    <property type="entry name" value="RVT_2"/>
</dbReference>
<dbReference type="GO" id="GO:0006310">
    <property type="term" value="P:DNA recombination"/>
    <property type="evidence" value="ECO:0007669"/>
    <property type="project" value="UniProtKB-KW"/>
</dbReference>
<keyword evidence="6" id="KW-0229">DNA integration</keyword>
<evidence type="ECO:0000313" key="13">
    <source>
        <dbReference type="Proteomes" id="UP000036403"/>
    </source>
</evidence>
<evidence type="ECO:0000256" key="3">
    <source>
        <dbReference type="ARBA" id="ARBA00022759"/>
    </source>
</evidence>
<keyword evidence="8" id="KW-0548">Nucleotidyltransferase</keyword>
<evidence type="ECO:0000256" key="10">
    <source>
        <dbReference type="ARBA" id="ARBA00023268"/>
    </source>
</evidence>
<name>A0A0J7KFU2_LASNI</name>
<dbReference type="GO" id="GO:0046872">
    <property type="term" value="F:metal ion binding"/>
    <property type="evidence" value="ECO:0007669"/>
    <property type="project" value="UniProtKB-KW"/>
</dbReference>
<dbReference type="GO" id="GO:0016787">
    <property type="term" value="F:hydrolase activity"/>
    <property type="evidence" value="ECO:0007669"/>
    <property type="project" value="UniProtKB-KW"/>
</dbReference>
<dbReference type="GO" id="GO:0004519">
    <property type="term" value="F:endonuclease activity"/>
    <property type="evidence" value="ECO:0007669"/>
    <property type="project" value="UniProtKB-KW"/>
</dbReference>
<dbReference type="GO" id="GO:0003676">
    <property type="term" value="F:nucleic acid binding"/>
    <property type="evidence" value="ECO:0007669"/>
    <property type="project" value="InterPro"/>
</dbReference>
<dbReference type="InterPro" id="IPR039537">
    <property type="entry name" value="Retrotran_Ty1/copia-like"/>
</dbReference>
<dbReference type="GO" id="GO:0015074">
    <property type="term" value="P:DNA integration"/>
    <property type="evidence" value="ECO:0007669"/>
    <property type="project" value="UniProtKB-KW"/>
</dbReference>
<dbReference type="PaxDb" id="67767-A0A0J7KFU2"/>
<keyword evidence="13" id="KW-1185">Reference proteome</keyword>
<evidence type="ECO:0000256" key="5">
    <source>
        <dbReference type="ARBA" id="ARBA00022842"/>
    </source>
</evidence>
<dbReference type="Pfam" id="PF25597">
    <property type="entry name" value="SH3_retrovirus"/>
    <property type="match status" value="1"/>
</dbReference>
<proteinExistence type="predicted"/>
<organism evidence="12 13">
    <name type="scientific">Lasius niger</name>
    <name type="common">Black garden ant</name>
    <dbReference type="NCBI Taxonomy" id="67767"/>
    <lineage>
        <taxon>Eukaryota</taxon>
        <taxon>Metazoa</taxon>
        <taxon>Ecdysozoa</taxon>
        <taxon>Arthropoda</taxon>
        <taxon>Hexapoda</taxon>
        <taxon>Insecta</taxon>
        <taxon>Pterygota</taxon>
        <taxon>Neoptera</taxon>
        <taxon>Endopterygota</taxon>
        <taxon>Hymenoptera</taxon>
        <taxon>Apocrita</taxon>
        <taxon>Aculeata</taxon>
        <taxon>Formicoidea</taxon>
        <taxon>Formicidae</taxon>
        <taxon>Formicinae</taxon>
        <taxon>Lasius</taxon>
        <taxon>Lasius</taxon>
    </lineage>
</organism>
<dbReference type="InterPro" id="IPR043502">
    <property type="entry name" value="DNA/RNA_pol_sf"/>
</dbReference>
<dbReference type="GO" id="GO:0003887">
    <property type="term" value="F:DNA-directed DNA polymerase activity"/>
    <property type="evidence" value="ECO:0007669"/>
    <property type="project" value="UniProtKB-KW"/>
</dbReference>
<dbReference type="PROSITE" id="PS50994">
    <property type="entry name" value="INTEGRASE"/>
    <property type="match status" value="1"/>
</dbReference>
<dbReference type="InterPro" id="IPR036397">
    <property type="entry name" value="RNaseH_sf"/>
</dbReference>
<feature type="domain" description="Integrase catalytic" evidence="11">
    <location>
        <begin position="40"/>
        <end position="204"/>
    </location>
</feature>
<dbReference type="GO" id="GO:0042575">
    <property type="term" value="C:DNA polymerase complex"/>
    <property type="evidence" value="ECO:0007669"/>
    <property type="project" value="UniProtKB-ARBA"/>
</dbReference>
<evidence type="ECO:0000256" key="9">
    <source>
        <dbReference type="ARBA" id="ARBA00023172"/>
    </source>
</evidence>
<dbReference type="Pfam" id="PF07727">
    <property type="entry name" value="RVT_2"/>
    <property type="match status" value="1"/>
</dbReference>
<dbReference type="InterPro" id="IPR012337">
    <property type="entry name" value="RNaseH-like_sf"/>
</dbReference>
<dbReference type="InterPro" id="IPR057670">
    <property type="entry name" value="SH3_retrovirus"/>
</dbReference>
<accession>A0A0J7KFU2</accession>
<keyword evidence="4" id="KW-0378">Hydrolase</keyword>
<keyword evidence="1" id="KW-0540">Nuclease</keyword>
<dbReference type="GO" id="GO:0003964">
    <property type="term" value="F:RNA-directed DNA polymerase activity"/>
    <property type="evidence" value="ECO:0007669"/>
    <property type="project" value="UniProtKB-KW"/>
</dbReference>
<dbReference type="SUPFAM" id="SSF53098">
    <property type="entry name" value="Ribonuclease H-like"/>
    <property type="match status" value="1"/>
</dbReference>
<evidence type="ECO:0000256" key="8">
    <source>
        <dbReference type="ARBA" id="ARBA00022932"/>
    </source>
</evidence>
<evidence type="ECO:0000256" key="7">
    <source>
        <dbReference type="ARBA" id="ARBA00022918"/>
    </source>
</evidence>
<keyword evidence="9" id="KW-0233">DNA recombination</keyword>
<keyword evidence="8" id="KW-0808">Transferase</keyword>
<keyword evidence="7" id="KW-0695">RNA-directed DNA polymerase</keyword>
<dbReference type="Proteomes" id="UP000036403">
    <property type="component" value="Unassembled WGS sequence"/>
</dbReference>
<evidence type="ECO:0000256" key="4">
    <source>
        <dbReference type="ARBA" id="ARBA00022801"/>
    </source>
</evidence>
<dbReference type="InterPro" id="IPR001584">
    <property type="entry name" value="Integrase_cat-core"/>
</dbReference>
<dbReference type="Gene3D" id="3.30.420.10">
    <property type="entry name" value="Ribonuclease H-like superfamily/Ribonuclease H"/>
    <property type="match status" value="1"/>
</dbReference>
<reference evidence="12 13" key="1">
    <citation type="submission" date="2015-04" db="EMBL/GenBank/DDBJ databases">
        <title>Lasius niger genome sequencing.</title>
        <authorList>
            <person name="Konorov E.A."/>
            <person name="Nikitin M.A."/>
            <person name="Kirill M.V."/>
            <person name="Chang P."/>
        </authorList>
    </citation>
    <scope>NUCLEOTIDE SEQUENCE [LARGE SCALE GENOMIC DNA]</scope>
    <source>
        <tissue evidence="12">Whole</tissue>
    </source>
</reference>
<dbReference type="OrthoDB" id="8188638at2759"/>
<keyword evidence="8" id="KW-0239">DNA-directed DNA polymerase</keyword>
<dbReference type="AlphaFoldDB" id="A0A0J7KFU2"/>
<dbReference type="EMBL" id="LBMM01008130">
    <property type="protein sequence ID" value="KMQ89119.1"/>
    <property type="molecule type" value="Genomic_DNA"/>
</dbReference>
<gene>
    <name evidence="12" type="ORF">RF55_11280</name>
</gene>
<keyword evidence="10" id="KW-0511">Multifunctional enzyme</keyword>
<evidence type="ECO:0000256" key="2">
    <source>
        <dbReference type="ARBA" id="ARBA00022723"/>
    </source>
</evidence>
<evidence type="ECO:0000256" key="1">
    <source>
        <dbReference type="ARBA" id="ARBA00022722"/>
    </source>
</evidence>
<evidence type="ECO:0000256" key="6">
    <source>
        <dbReference type="ARBA" id="ARBA00022908"/>
    </source>
</evidence>